<organism evidence="2 3">
    <name type="scientific">Dendrobium chrysotoxum</name>
    <name type="common">Orchid</name>
    <dbReference type="NCBI Taxonomy" id="161865"/>
    <lineage>
        <taxon>Eukaryota</taxon>
        <taxon>Viridiplantae</taxon>
        <taxon>Streptophyta</taxon>
        <taxon>Embryophyta</taxon>
        <taxon>Tracheophyta</taxon>
        <taxon>Spermatophyta</taxon>
        <taxon>Magnoliopsida</taxon>
        <taxon>Liliopsida</taxon>
        <taxon>Asparagales</taxon>
        <taxon>Orchidaceae</taxon>
        <taxon>Epidendroideae</taxon>
        <taxon>Malaxideae</taxon>
        <taxon>Dendrobiinae</taxon>
        <taxon>Dendrobium</taxon>
    </lineage>
</organism>
<proteinExistence type="predicted"/>
<evidence type="ECO:0000313" key="2">
    <source>
        <dbReference type="EMBL" id="KAH0452283.1"/>
    </source>
</evidence>
<feature type="compositionally biased region" description="Low complexity" evidence="1">
    <location>
        <begin position="40"/>
        <end position="57"/>
    </location>
</feature>
<feature type="region of interest" description="Disordered" evidence="1">
    <location>
        <begin position="1"/>
        <end position="88"/>
    </location>
</feature>
<evidence type="ECO:0000256" key="1">
    <source>
        <dbReference type="SAM" id="MobiDB-lite"/>
    </source>
</evidence>
<dbReference type="EMBL" id="JAGFBR010000017">
    <property type="protein sequence ID" value="KAH0452283.1"/>
    <property type="molecule type" value="Genomic_DNA"/>
</dbReference>
<protein>
    <submittedName>
        <fullName evidence="2">Uncharacterized protein</fullName>
    </submittedName>
</protein>
<dbReference type="AlphaFoldDB" id="A0AAV7GAC8"/>
<feature type="compositionally biased region" description="Basic and acidic residues" evidence="1">
    <location>
        <begin position="63"/>
        <end position="75"/>
    </location>
</feature>
<name>A0AAV7GAC8_DENCH</name>
<sequence length="88" mass="10020">MRSSLEAIDFHRPAKPRVPPEAAERDFARAEGRRRRARESQCSADRSSRSSTMSAAAVVWRKAGREKGESFEGKNGKFFPQSEMEIEY</sequence>
<reference evidence="2 3" key="1">
    <citation type="journal article" date="2021" name="Hortic Res">
        <title>Chromosome-scale assembly of the Dendrobium chrysotoxum genome enhances the understanding of orchid evolution.</title>
        <authorList>
            <person name="Zhang Y."/>
            <person name="Zhang G.Q."/>
            <person name="Zhang D."/>
            <person name="Liu X.D."/>
            <person name="Xu X.Y."/>
            <person name="Sun W.H."/>
            <person name="Yu X."/>
            <person name="Zhu X."/>
            <person name="Wang Z.W."/>
            <person name="Zhao X."/>
            <person name="Zhong W.Y."/>
            <person name="Chen H."/>
            <person name="Yin W.L."/>
            <person name="Huang T."/>
            <person name="Niu S.C."/>
            <person name="Liu Z.J."/>
        </authorList>
    </citation>
    <scope>NUCLEOTIDE SEQUENCE [LARGE SCALE GENOMIC DNA]</scope>
    <source>
        <strain evidence="2">Lindl</strain>
    </source>
</reference>
<gene>
    <name evidence="2" type="ORF">IEQ34_019582</name>
</gene>
<comment type="caution">
    <text evidence="2">The sequence shown here is derived from an EMBL/GenBank/DDBJ whole genome shotgun (WGS) entry which is preliminary data.</text>
</comment>
<feature type="compositionally biased region" description="Basic and acidic residues" evidence="1">
    <location>
        <begin position="22"/>
        <end position="31"/>
    </location>
</feature>
<keyword evidence="3" id="KW-1185">Reference proteome</keyword>
<accession>A0AAV7GAC8</accession>
<evidence type="ECO:0000313" key="3">
    <source>
        <dbReference type="Proteomes" id="UP000775213"/>
    </source>
</evidence>
<dbReference type="Proteomes" id="UP000775213">
    <property type="component" value="Unassembled WGS sequence"/>
</dbReference>